<keyword evidence="2" id="KW-1185">Reference proteome</keyword>
<reference evidence="1" key="2">
    <citation type="journal article" date="2023" name="Science">
        <title>Genomic signatures of disease resistance in endangered staghorn corals.</title>
        <authorList>
            <person name="Vollmer S.V."/>
            <person name="Selwyn J.D."/>
            <person name="Despard B.A."/>
            <person name="Roesel C.L."/>
        </authorList>
    </citation>
    <scope>NUCLEOTIDE SEQUENCE</scope>
    <source>
        <strain evidence="1">K2</strain>
    </source>
</reference>
<dbReference type="PANTHER" id="PTHR14187">
    <property type="entry name" value="ALPHA KINASE/ELONGATION FACTOR 2 KINASE"/>
    <property type="match status" value="1"/>
</dbReference>
<gene>
    <name evidence="1" type="ORF">P5673_031226</name>
</gene>
<comment type="caution">
    <text evidence="1">The sequence shown here is derived from an EMBL/GenBank/DDBJ whole genome shotgun (WGS) entry which is preliminary data.</text>
</comment>
<dbReference type="EMBL" id="JARQWQ010000144">
    <property type="protein sequence ID" value="KAK2548556.1"/>
    <property type="molecule type" value="Genomic_DNA"/>
</dbReference>
<organism evidence="1 2">
    <name type="scientific">Acropora cervicornis</name>
    <name type="common">Staghorn coral</name>
    <dbReference type="NCBI Taxonomy" id="6130"/>
    <lineage>
        <taxon>Eukaryota</taxon>
        <taxon>Metazoa</taxon>
        <taxon>Cnidaria</taxon>
        <taxon>Anthozoa</taxon>
        <taxon>Hexacorallia</taxon>
        <taxon>Scleractinia</taxon>
        <taxon>Astrocoeniina</taxon>
        <taxon>Acroporidae</taxon>
        <taxon>Acropora</taxon>
    </lineage>
</organism>
<protein>
    <submittedName>
        <fullName evidence="1">Heat shock 70 kDa protein 12B</fullName>
    </submittedName>
</protein>
<evidence type="ECO:0000313" key="1">
    <source>
        <dbReference type="EMBL" id="KAK2548556.1"/>
    </source>
</evidence>
<dbReference type="PANTHER" id="PTHR14187:SF5">
    <property type="entry name" value="HEAT SHOCK 70 KDA PROTEIN 12A"/>
    <property type="match status" value="1"/>
</dbReference>
<proteinExistence type="predicted"/>
<sequence length="106" mass="11958">MNDAIPQKTKVATNCGIKIFNAVVQGAVMFGNKPSKITHRVLTTTYEANCTENFVKGVHPEEKNFLANGKEMCEDIFSCFVKENDVVRLGQKVKKTFYPVRKDQTK</sequence>
<evidence type="ECO:0000313" key="2">
    <source>
        <dbReference type="Proteomes" id="UP001249851"/>
    </source>
</evidence>
<name>A0AAD9PTE9_ACRCE</name>
<accession>A0AAD9PTE9</accession>
<dbReference type="Proteomes" id="UP001249851">
    <property type="component" value="Unassembled WGS sequence"/>
</dbReference>
<reference evidence="1" key="1">
    <citation type="journal article" date="2023" name="G3 (Bethesda)">
        <title>Whole genome assembly and annotation of the endangered Caribbean coral Acropora cervicornis.</title>
        <authorList>
            <person name="Selwyn J.D."/>
            <person name="Vollmer S.V."/>
        </authorList>
    </citation>
    <scope>NUCLEOTIDE SEQUENCE</scope>
    <source>
        <strain evidence="1">K2</strain>
    </source>
</reference>
<keyword evidence="1" id="KW-0346">Stress response</keyword>
<dbReference type="AlphaFoldDB" id="A0AAD9PTE9"/>